<dbReference type="AlphaFoldDB" id="A0A5B7DV49"/>
<organism evidence="2 3">
    <name type="scientific">Portunus trituberculatus</name>
    <name type="common">Swimming crab</name>
    <name type="synonym">Neptunus trituberculatus</name>
    <dbReference type="NCBI Taxonomy" id="210409"/>
    <lineage>
        <taxon>Eukaryota</taxon>
        <taxon>Metazoa</taxon>
        <taxon>Ecdysozoa</taxon>
        <taxon>Arthropoda</taxon>
        <taxon>Crustacea</taxon>
        <taxon>Multicrustacea</taxon>
        <taxon>Malacostraca</taxon>
        <taxon>Eumalacostraca</taxon>
        <taxon>Eucarida</taxon>
        <taxon>Decapoda</taxon>
        <taxon>Pleocyemata</taxon>
        <taxon>Brachyura</taxon>
        <taxon>Eubrachyura</taxon>
        <taxon>Portunoidea</taxon>
        <taxon>Portunidae</taxon>
        <taxon>Portuninae</taxon>
        <taxon>Portunus</taxon>
    </lineage>
</organism>
<keyword evidence="3" id="KW-1185">Reference proteome</keyword>
<proteinExistence type="predicted"/>
<evidence type="ECO:0000313" key="2">
    <source>
        <dbReference type="EMBL" id="MPC25360.1"/>
    </source>
</evidence>
<dbReference type="Proteomes" id="UP000324222">
    <property type="component" value="Unassembled WGS sequence"/>
</dbReference>
<feature type="region of interest" description="Disordered" evidence="1">
    <location>
        <begin position="75"/>
        <end position="113"/>
    </location>
</feature>
<feature type="compositionally biased region" description="Polar residues" evidence="1">
    <location>
        <begin position="81"/>
        <end position="94"/>
    </location>
</feature>
<evidence type="ECO:0000256" key="1">
    <source>
        <dbReference type="SAM" id="MobiDB-lite"/>
    </source>
</evidence>
<dbReference type="EMBL" id="VSRR010001450">
    <property type="protein sequence ID" value="MPC25360.1"/>
    <property type="molecule type" value="Genomic_DNA"/>
</dbReference>
<comment type="caution">
    <text evidence="2">The sequence shown here is derived from an EMBL/GenBank/DDBJ whole genome shotgun (WGS) entry which is preliminary data.</text>
</comment>
<gene>
    <name evidence="2" type="ORF">E2C01_018468</name>
</gene>
<name>A0A5B7DV49_PORTR</name>
<accession>A0A5B7DV49</accession>
<sequence>MAIKFGDDDRANINFLLKGSCLRFTSLPNAGIHHKNDVPNVDIRLKQCSTDLFEEVIENILIDDCGIVERLESRNEPPISGYSSSTANSLSTWRVDSKAELPGHSGGPPQLHP</sequence>
<protein>
    <submittedName>
        <fullName evidence="2">Uncharacterized protein</fullName>
    </submittedName>
</protein>
<evidence type="ECO:0000313" key="3">
    <source>
        <dbReference type="Proteomes" id="UP000324222"/>
    </source>
</evidence>
<reference evidence="2 3" key="1">
    <citation type="submission" date="2019-05" db="EMBL/GenBank/DDBJ databases">
        <title>Another draft genome of Portunus trituberculatus and its Hox gene families provides insights of decapod evolution.</title>
        <authorList>
            <person name="Jeong J.-H."/>
            <person name="Song I."/>
            <person name="Kim S."/>
            <person name="Choi T."/>
            <person name="Kim D."/>
            <person name="Ryu S."/>
            <person name="Kim W."/>
        </authorList>
    </citation>
    <scope>NUCLEOTIDE SEQUENCE [LARGE SCALE GENOMIC DNA]</scope>
    <source>
        <tissue evidence="2">Muscle</tissue>
    </source>
</reference>